<protein>
    <submittedName>
        <fullName evidence="6">2-acylglycerophosphoethanolamine acyltransferase</fullName>
    </submittedName>
</protein>
<name>I3ILE7_9BACT</name>
<dbReference type="InterPro" id="IPR002123">
    <property type="entry name" value="Plipid/glycerol_acylTrfase"/>
</dbReference>
<comment type="caution">
    <text evidence="6">The sequence shown here is derived from an EMBL/GenBank/DDBJ whole genome shotgun (WGS) entry which is preliminary data.</text>
</comment>
<sequence length="241" mass="27833">MDRKLNKNLSIFPLIKGRLRGIYSTLRLFTVYLMNLLNNCFFLVLKVVGVILLRILYHIQVENRAWIPLKGPLIVAANHFSYMDPVVLQAMFPRRIFFMMTEQFYEGRWKWLFKLFHCICVRKKGTNIAALREGIEVLRKNNVLGIYPEGGVSKEGQFQEGNPGIGFLVKKSNAPVIPAFISGTYEALPKGAKIPRIFRIKVIFGKPMTFEKIKGTTKEEIEEITRKIMEQIKRLSPCLTH</sequence>
<dbReference type="GO" id="GO:0006654">
    <property type="term" value="P:phosphatidic acid biosynthetic process"/>
    <property type="evidence" value="ECO:0007669"/>
    <property type="project" value="TreeGrafter"/>
</dbReference>
<dbReference type="CDD" id="cd07989">
    <property type="entry name" value="LPLAT_AGPAT-like"/>
    <property type="match status" value="1"/>
</dbReference>
<dbReference type="Proteomes" id="UP000002985">
    <property type="component" value="Unassembled WGS sequence"/>
</dbReference>
<dbReference type="GO" id="GO:0003841">
    <property type="term" value="F:1-acylglycerol-3-phosphate O-acyltransferase activity"/>
    <property type="evidence" value="ECO:0007669"/>
    <property type="project" value="TreeGrafter"/>
</dbReference>
<dbReference type="Pfam" id="PF01553">
    <property type="entry name" value="Acyltransferase"/>
    <property type="match status" value="1"/>
</dbReference>
<dbReference type="OrthoDB" id="9803035at2"/>
<keyword evidence="4" id="KW-0472">Membrane</keyword>
<evidence type="ECO:0000256" key="2">
    <source>
        <dbReference type="ARBA" id="ARBA00022679"/>
    </source>
</evidence>
<dbReference type="SMART" id="SM00563">
    <property type="entry name" value="PlsC"/>
    <property type="match status" value="1"/>
</dbReference>
<evidence type="ECO:0000313" key="7">
    <source>
        <dbReference type="Proteomes" id="UP000002985"/>
    </source>
</evidence>
<keyword evidence="4" id="KW-0812">Transmembrane</keyword>
<evidence type="ECO:0000313" key="6">
    <source>
        <dbReference type="EMBL" id="GAB62542.1"/>
    </source>
</evidence>
<evidence type="ECO:0000256" key="3">
    <source>
        <dbReference type="ARBA" id="ARBA00023315"/>
    </source>
</evidence>
<keyword evidence="3 6" id="KW-0012">Acyltransferase</keyword>
<keyword evidence="7" id="KW-1185">Reference proteome</keyword>
<feature type="transmembrane region" description="Helical" evidence="4">
    <location>
        <begin position="36"/>
        <end position="57"/>
    </location>
</feature>
<keyword evidence="4" id="KW-1133">Transmembrane helix</keyword>
<evidence type="ECO:0000256" key="1">
    <source>
        <dbReference type="ARBA" id="ARBA00005189"/>
    </source>
</evidence>
<evidence type="ECO:0000259" key="5">
    <source>
        <dbReference type="SMART" id="SM00563"/>
    </source>
</evidence>
<dbReference type="EMBL" id="BAFH01000003">
    <property type="protein sequence ID" value="GAB62542.1"/>
    <property type="molecule type" value="Genomic_DNA"/>
</dbReference>
<proteinExistence type="predicted"/>
<dbReference type="PANTHER" id="PTHR10434:SF40">
    <property type="entry name" value="1-ACYL-SN-GLYCEROL-3-PHOSPHATE ACYLTRANSFERASE"/>
    <property type="match status" value="1"/>
</dbReference>
<feature type="domain" description="Phospholipid/glycerol acyltransferase" evidence="5">
    <location>
        <begin position="73"/>
        <end position="184"/>
    </location>
</feature>
<comment type="pathway">
    <text evidence="1">Lipid metabolism.</text>
</comment>
<keyword evidence="2 6" id="KW-0808">Transferase</keyword>
<evidence type="ECO:0000256" key="4">
    <source>
        <dbReference type="SAM" id="Phobius"/>
    </source>
</evidence>
<dbReference type="AlphaFoldDB" id="I3ILE7"/>
<organism evidence="6 7">
    <name type="scientific">Candidatus Jettenia caeni</name>
    <dbReference type="NCBI Taxonomy" id="247490"/>
    <lineage>
        <taxon>Bacteria</taxon>
        <taxon>Pseudomonadati</taxon>
        <taxon>Planctomycetota</taxon>
        <taxon>Candidatus Brocadiia</taxon>
        <taxon>Candidatus Brocadiales</taxon>
        <taxon>Candidatus Brocadiaceae</taxon>
        <taxon>Candidatus Jettenia</taxon>
    </lineage>
</organism>
<dbReference type="STRING" id="247490.KSU1_C0946"/>
<dbReference type="eggNOG" id="COG0204">
    <property type="taxonomic scope" value="Bacteria"/>
</dbReference>
<accession>I3ILE7</accession>
<dbReference type="SUPFAM" id="SSF69593">
    <property type="entry name" value="Glycerol-3-phosphate (1)-acyltransferase"/>
    <property type="match status" value="1"/>
</dbReference>
<gene>
    <name evidence="6" type="ORF">KSU1_C0946</name>
</gene>
<dbReference type="PANTHER" id="PTHR10434">
    <property type="entry name" value="1-ACYL-SN-GLYCEROL-3-PHOSPHATE ACYLTRANSFERASE"/>
    <property type="match status" value="1"/>
</dbReference>
<reference evidence="6 7" key="1">
    <citation type="journal article" date="2012" name="FEBS Lett.">
        <title>Anammox organism KSU-1 expresses a NirK-type copper-containing nitrite reductase instead of a NirS-type with cytochrome cd1.</title>
        <authorList>
            <person name="Hira D."/>
            <person name="Toh H."/>
            <person name="Migita C.T."/>
            <person name="Okubo H."/>
            <person name="Nishiyama T."/>
            <person name="Hattori M."/>
            <person name="Furukawa K."/>
            <person name="Fujii T."/>
        </authorList>
    </citation>
    <scope>NUCLEOTIDE SEQUENCE [LARGE SCALE GENOMIC DNA]</scope>
</reference>